<feature type="compositionally biased region" description="Polar residues" evidence="1">
    <location>
        <begin position="1"/>
        <end position="11"/>
    </location>
</feature>
<evidence type="ECO:0000256" key="1">
    <source>
        <dbReference type="SAM" id="MobiDB-lite"/>
    </source>
</evidence>
<gene>
    <name evidence="2" type="ORF">DesfrDRAFT_1668</name>
</gene>
<keyword evidence="3" id="KW-1185">Reference proteome</keyword>
<protein>
    <submittedName>
        <fullName evidence="2">Uncharacterized protein</fullName>
    </submittedName>
</protein>
<organism evidence="2 3">
    <name type="scientific">Solidesulfovibrio fructosivorans JJ]</name>
    <dbReference type="NCBI Taxonomy" id="596151"/>
    <lineage>
        <taxon>Bacteria</taxon>
        <taxon>Pseudomonadati</taxon>
        <taxon>Thermodesulfobacteriota</taxon>
        <taxon>Desulfovibrionia</taxon>
        <taxon>Desulfovibrionales</taxon>
        <taxon>Desulfovibrionaceae</taxon>
        <taxon>Solidesulfovibrio</taxon>
    </lineage>
</organism>
<dbReference type="AlphaFoldDB" id="E1JVL9"/>
<name>E1JVL9_SOLFR</name>
<evidence type="ECO:0000313" key="2">
    <source>
        <dbReference type="EMBL" id="EFL51507.1"/>
    </source>
</evidence>
<feature type="compositionally biased region" description="Basic and acidic residues" evidence="1">
    <location>
        <begin position="26"/>
        <end position="35"/>
    </location>
</feature>
<dbReference type="EMBL" id="AECZ01000009">
    <property type="protein sequence ID" value="EFL51507.1"/>
    <property type="molecule type" value="Genomic_DNA"/>
</dbReference>
<accession>E1JVL9</accession>
<sequence>MLSQASISSRRQAGAWAKRFFGPSRLHPDTPDGREAAAFTPPKSPAPQKTGEIK</sequence>
<evidence type="ECO:0000313" key="3">
    <source>
        <dbReference type="Proteomes" id="UP000006250"/>
    </source>
</evidence>
<dbReference type="RefSeq" id="WP_005992892.1">
    <property type="nucleotide sequence ID" value="NZ_AECZ01000009.1"/>
</dbReference>
<feature type="region of interest" description="Disordered" evidence="1">
    <location>
        <begin position="1"/>
        <end position="54"/>
    </location>
</feature>
<comment type="caution">
    <text evidence="2">The sequence shown here is derived from an EMBL/GenBank/DDBJ whole genome shotgun (WGS) entry which is preliminary data.</text>
</comment>
<proteinExistence type="predicted"/>
<reference evidence="2 3" key="1">
    <citation type="submission" date="2010-08" db="EMBL/GenBank/DDBJ databases">
        <title>The draft genome of Desulfovibrio fructosovorans JJ.</title>
        <authorList>
            <consortium name="US DOE Joint Genome Institute (JGI-PGF)"/>
            <person name="Lucas S."/>
            <person name="Copeland A."/>
            <person name="Lapidus A."/>
            <person name="Cheng J.-F."/>
            <person name="Bruce D."/>
            <person name="Goodwin L."/>
            <person name="Pitluck S."/>
            <person name="Land M.L."/>
            <person name="Hauser L."/>
            <person name="Chang Y.-J."/>
            <person name="Jeffries C."/>
            <person name="Wall J.D."/>
            <person name="Stahl D.A."/>
            <person name="Arkin A.P."/>
            <person name="Dehal P."/>
            <person name="Stolyar S.M."/>
            <person name="Hazen T.C."/>
            <person name="Woyke T.J."/>
        </authorList>
    </citation>
    <scope>NUCLEOTIDE SEQUENCE [LARGE SCALE GENOMIC DNA]</scope>
    <source>
        <strain evidence="2 3">JJ</strain>
    </source>
</reference>
<dbReference type="Proteomes" id="UP000006250">
    <property type="component" value="Unassembled WGS sequence"/>
</dbReference>
<dbReference type="STRING" id="596151.DesfrDRAFT_1668"/>